<keyword evidence="2" id="KW-1185">Reference proteome</keyword>
<dbReference type="PANTHER" id="PTHR34949:SF3">
    <property type="entry name" value="OS08G0244100 PROTEIN"/>
    <property type="match status" value="1"/>
</dbReference>
<organism evidence="1 2">
    <name type="scientific">Rhododendron williamsianum</name>
    <dbReference type="NCBI Taxonomy" id="262921"/>
    <lineage>
        <taxon>Eukaryota</taxon>
        <taxon>Viridiplantae</taxon>
        <taxon>Streptophyta</taxon>
        <taxon>Embryophyta</taxon>
        <taxon>Tracheophyta</taxon>
        <taxon>Spermatophyta</taxon>
        <taxon>Magnoliopsida</taxon>
        <taxon>eudicotyledons</taxon>
        <taxon>Gunneridae</taxon>
        <taxon>Pentapetalae</taxon>
        <taxon>asterids</taxon>
        <taxon>Ericales</taxon>
        <taxon>Ericaceae</taxon>
        <taxon>Ericoideae</taxon>
        <taxon>Rhodoreae</taxon>
        <taxon>Rhododendron</taxon>
    </lineage>
</organism>
<dbReference type="Proteomes" id="UP000428333">
    <property type="component" value="Linkage Group LG03"/>
</dbReference>
<evidence type="ECO:0000313" key="2">
    <source>
        <dbReference type="Proteomes" id="UP000428333"/>
    </source>
</evidence>
<name>A0A6A4M7B1_9ERIC</name>
<sequence>MARHRQFVDAIETQISRVETELRESFSKQGNQPLRWVNLNEEECNDLAAFLSGTSGISQTMKDQCALLGASDRQYGFEKTPLSLLTLCLWYSIQPGEGCVISLEQDDRSQDVANASLDAPLCLRCIVVISEGRQGKKDALWLSFRMCLLLVAALGCVPHQRTTTVPQGSEGPADRTE</sequence>
<dbReference type="OrthoDB" id="1889309at2759"/>
<dbReference type="PANTHER" id="PTHR34949">
    <property type="entry name" value="OS05G0443700 PROTEIN"/>
    <property type="match status" value="1"/>
</dbReference>
<feature type="non-terminal residue" evidence="1">
    <location>
        <position position="1"/>
    </location>
</feature>
<reference evidence="1 2" key="1">
    <citation type="journal article" date="2019" name="Genome Biol. Evol.">
        <title>The Rhododendron genome and chromosomal organization provide insight into shared whole-genome duplications across the heath family (Ericaceae).</title>
        <authorList>
            <person name="Soza V.L."/>
            <person name="Lindsley D."/>
            <person name="Waalkes A."/>
            <person name="Ramage E."/>
            <person name="Patwardhan R.P."/>
            <person name="Burton J.N."/>
            <person name="Adey A."/>
            <person name="Kumar A."/>
            <person name="Qiu R."/>
            <person name="Shendure J."/>
            <person name="Hall B."/>
        </authorList>
    </citation>
    <scope>NUCLEOTIDE SEQUENCE [LARGE SCALE GENOMIC DNA]</scope>
    <source>
        <strain evidence="1">RSF 1966-606</strain>
    </source>
</reference>
<evidence type="ECO:0000313" key="1">
    <source>
        <dbReference type="EMBL" id="KAE9462448.1"/>
    </source>
</evidence>
<accession>A0A6A4M7B1</accession>
<gene>
    <name evidence="1" type="ORF">C3L33_05651</name>
</gene>
<dbReference type="EMBL" id="QEFC01000699">
    <property type="protein sequence ID" value="KAE9462448.1"/>
    <property type="molecule type" value="Genomic_DNA"/>
</dbReference>
<dbReference type="AlphaFoldDB" id="A0A6A4M7B1"/>
<protein>
    <submittedName>
        <fullName evidence="1">Uncharacterized protein</fullName>
    </submittedName>
</protein>
<proteinExistence type="predicted"/>
<comment type="caution">
    <text evidence="1">The sequence shown here is derived from an EMBL/GenBank/DDBJ whole genome shotgun (WGS) entry which is preliminary data.</text>
</comment>